<keyword evidence="7" id="KW-0966">Cell projection</keyword>
<name>A0A410M8H3_9BACI</name>
<dbReference type="GO" id="GO:0003774">
    <property type="term" value="F:cytoskeletal motor activity"/>
    <property type="evidence" value="ECO:0007669"/>
    <property type="project" value="InterPro"/>
</dbReference>
<feature type="compositionally biased region" description="Polar residues" evidence="6">
    <location>
        <begin position="7"/>
        <end position="24"/>
    </location>
</feature>
<sequence>MPDLNAVSGSQSATVQPSGSQWKQKVTPGEAQATFSKQLKEAIEGVNDAQVASNDKTKALARGEINDLHDVMITSQKASITMQTAVEMQGKVVEAYKEVMRMQV</sequence>
<dbReference type="EMBL" id="CP026118">
    <property type="protein sequence ID" value="QAS51002.1"/>
    <property type="molecule type" value="Genomic_DNA"/>
</dbReference>
<dbReference type="AlphaFoldDB" id="A0A410M8H3"/>
<evidence type="ECO:0000256" key="2">
    <source>
        <dbReference type="ARBA" id="ARBA00009272"/>
    </source>
</evidence>
<comment type="similarity">
    <text evidence="2 4">Belongs to the FliE family.</text>
</comment>
<keyword evidence="3 4" id="KW-0975">Bacterial flagellum</keyword>
<protein>
    <recommendedName>
        <fullName evidence="4 5">Flagellar hook-basal body complex protein FliE</fullName>
    </recommendedName>
</protein>
<dbReference type="PANTHER" id="PTHR34653:SF1">
    <property type="entry name" value="FLAGELLAR HOOK-BASAL BODY COMPLEX PROTEIN FLIE"/>
    <property type="match status" value="1"/>
</dbReference>
<keyword evidence="7" id="KW-0282">Flagellum</keyword>
<accession>A0A410M8H3</accession>
<gene>
    <name evidence="4" type="primary">fliE</name>
    <name evidence="7" type="ORF">HLI_01700</name>
</gene>
<feature type="region of interest" description="Disordered" evidence="6">
    <location>
        <begin position="1"/>
        <end position="31"/>
    </location>
</feature>
<dbReference type="Proteomes" id="UP000287756">
    <property type="component" value="Chromosome"/>
</dbReference>
<organism evidence="7 8">
    <name type="scientific">Halobacillus litoralis</name>
    <dbReference type="NCBI Taxonomy" id="45668"/>
    <lineage>
        <taxon>Bacteria</taxon>
        <taxon>Bacillati</taxon>
        <taxon>Bacillota</taxon>
        <taxon>Bacilli</taxon>
        <taxon>Bacillales</taxon>
        <taxon>Bacillaceae</taxon>
        <taxon>Halobacillus</taxon>
    </lineage>
</organism>
<dbReference type="KEGG" id="hli:HLI_01700"/>
<dbReference type="PRINTS" id="PR01006">
    <property type="entry name" value="FLGHOOKFLIE"/>
</dbReference>
<dbReference type="GO" id="GO:0009425">
    <property type="term" value="C:bacterial-type flagellum basal body"/>
    <property type="evidence" value="ECO:0007669"/>
    <property type="project" value="UniProtKB-SubCell"/>
</dbReference>
<evidence type="ECO:0000313" key="7">
    <source>
        <dbReference type="EMBL" id="QAS51002.1"/>
    </source>
</evidence>
<evidence type="ECO:0000256" key="4">
    <source>
        <dbReference type="HAMAP-Rule" id="MF_00724"/>
    </source>
</evidence>
<comment type="subcellular location">
    <subcellularLocation>
        <location evidence="1 4">Bacterial flagellum basal body</location>
    </subcellularLocation>
</comment>
<reference evidence="7 8" key="1">
    <citation type="submission" date="2018-01" db="EMBL/GenBank/DDBJ databases">
        <title>The whole genome sequencing and assembly of Halobacillus litoralis ERB031 strain.</title>
        <authorList>
            <person name="Lee S.-J."/>
            <person name="Park M.-K."/>
            <person name="Kim J.-Y."/>
            <person name="Lee Y.-J."/>
            <person name="Yi H."/>
            <person name="Bahn Y.-S."/>
            <person name="Kim J.F."/>
            <person name="Lee D.-W."/>
        </authorList>
    </citation>
    <scope>NUCLEOTIDE SEQUENCE [LARGE SCALE GENOMIC DNA]</scope>
    <source>
        <strain evidence="7 8">ERB 031</strain>
    </source>
</reference>
<dbReference type="GO" id="GO:0005198">
    <property type="term" value="F:structural molecule activity"/>
    <property type="evidence" value="ECO:0007669"/>
    <property type="project" value="UniProtKB-UniRule"/>
</dbReference>
<dbReference type="NCBIfam" id="TIGR00205">
    <property type="entry name" value="fliE"/>
    <property type="match status" value="1"/>
</dbReference>
<evidence type="ECO:0000256" key="1">
    <source>
        <dbReference type="ARBA" id="ARBA00004117"/>
    </source>
</evidence>
<evidence type="ECO:0000256" key="6">
    <source>
        <dbReference type="SAM" id="MobiDB-lite"/>
    </source>
</evidence>
<evidence type="ECO:0000313" key="8">
    <source>
        <dbReference type="Proteomes" id="UP000287756"/>
    </source>
</evidence>
<dbReference type="InterPro" id="IPR001624">
    <property type="entry name" value="FliE"/>
</dbReference>
<dbReference type="PANTHER" id="PTHR34653">
    <property type="match status" value="1"/>
</dbReference>
<dbReference type="GO" id="GO:0071973">
    <property type="term" value="P:bacterial-type flagellum-dependent cell motility"/>
    <property type="evidence" value="ECO:0007669"/>
    <property type="project" value="InterPro"/>
</dbReference>
<keyword evidence="7" id="KW-0969">Cilium</keyword>
<dbReference type="Pfam" id="PF02049">
    <property type="entry name" value="FliE"/>
    <property type="match status" value="1"/>
</dbReference>
<evidence type="ECO:0000256" key="5">
    <source>
        <dbReference type="NCBIfam" id="TIGR00205"/>
    </source>
</evidence>
<dbReference type="RefSeq" id="WP_128522766.1">
    <property type="nucleotide sequence ID" value="NZ_CANLVY010000004.1"/>
</dbReference>
<proteinExistence type="inferred from homology"/>
<dbReference type="HAMAP" id="MF_00724">
    <property type="entry name" value="FliE"/>
    <property type="match status" value="1"/>
</dbReference>
<evidence type="ECO:0000256" key="3">
    <source>
        <dbReference type="ARBA" id="ARBA00023143"/>
    </source>
</evidence>
<dbReference type="OrthoDB" id="9812413at2"/>